<keyword evidence="3" id="KW-1185">Reference proteome</keyword>
<dbReference type="OrthoDB" id="9773411at2"/>
<dbReference type="NCBIfam" id="TIGR01451">
    <property type="entry name" value="B_ant_repeat"/>
    <property type="match status" value="2"/>
</dbReference>
<protein>
    <submittedName>
        <fullName evidence="2">Putative repeat protein (TIGR01451 family)/fimbrial isopeptide formation D2 family protein</fullName>
    </submittedName>
</protein>
<name>A0A317PDG3_9HYPH</name>
<accession>A0A317PDG3</accession>
<sequence>RTILVTLKDPIPDGITKVRNRVVNDCIITDAVTGAPCEVNPPTPPKVTVAKTLSGESNLPADGIVQAGETLTYDMVLTNSGGSDVTGYVVTDRFDANTSFVAASDNGAGGSFDTSNTADHELVWTGTVPAGGTVTLTITVKAADSFPDGVTEVVNLCLVDSIERCRVSNPPQGSVVPTKELVDEIGAVKDEVAQPGETLVYEVTVTHTGGAAVNDYRLTDRFLQVDAIASISSSDGGVSDASTGITTWTIDTIPVGGVVTRQVSVTLKAALPVGLTEVVNLTFETPQDPDNPPPPCDPFNPPPYCVITPINPPGDADVTVRKRAEMHQVQRGDAVPYVITVTNNAANSGVTLTVTDRIPAGFRYIADTATIDGVAATPTIAGRTLSFPGVVFAPGQEREIRLRLLVLSTVTPGTHVNYANALDPDGDPVGPDAPAEVVVLAEAIFDCSEVIGKVFDDSNHNGYQDPGELGLPGVRLATVNGNLIITDKHGRYHVPCAMLPDQRIGSNFILKLDTRTLPTGYRLTTENPRVVRLTAGNMTKLNFGAAIGRVVRLDLNDQAFEGTSLKLKPQWLSQLPQLIRILTEEPSLVRLSYIDSHADKTLATQRLRALQKEISSLWARKGGPYRLEFEKIVEIGQ</sequence>
<dbReference type="InterPro" id="IPR013783">
    <property type="entry name" value="Ig-like_fold"/>
</dbReference>
<dbReference type="InterPro" id="IPR001434">
    <property type="entry name" value="OmcB-like_DUF11"/>
</dbReference>
<evidence type="ECO:0000313" key="3">
    <source>
        <dbReference type="Proteomes" id="UP000246352"/>
    </source>
</evidence>
<evidence type="ECO:0000259" key="1">
    <source>
        <dbReference type="Pfam" id="PF01345"/>
    </source>
</evidence>
<feature type="domain" description="DUF11" evidence="1">
    <location>
        <begin position="317"/>
        <end position="428"/>
    </location>
</feature>
<feature type="domain" description="DUF11" evidence="1">
    <location>
        <begin position="65"/>
        <end position="144"/>
    </location>
</feature>
<dbReference type="PANTHER" id="PTHR34819">
    <property type="entry name" value="LARGE CYSTEINE-RICH PERIPLASMIC PROTEIN OMCB"/>
    <property type="match status" value="1"/>
</dbReference>
<feature type="non-terminal residue" evidence="2">
    <location>
        <position position="1"/>
    </location>
</feature>
<dbReference type="Pfam" id="PF01345">
    <property type="entry name" value="DUF11"/>
    <property type="match status" value="3"/>
</dbReference>
<dbReference type="Gene3D" id="2.60.40.10">
    <property type="entry name" value="Immunoglobulins"/>
    <property type="match status" value="1"/>
</dbReference>
<dbReference type="EMBL" id="QGTR01000009">
    <property type="protein sequence ID" value="PWV95606.1"/>
    <property type="molecule type" value="Genomic_DNA"/>
</dbReference>
<gene>
    <name evidence="2" type="ORF">DFR52_1091</name>
</gene>
<comment type="caution">
    <text evidence="2">The sequence shown here is derived from an EMBL/GenBank/DDBJ whole genome shotgun (WGS) entry which is preliminary data.</text>
</comment>
<organism evidence="2 3">
    <name type="scientific">Hoeflea marina</name>
    <dbReference type="NCBI Taxonomy" id="274592"/>
    <lineage>
        <taxon>Bacteria</taxon>
        <taxon>Pseudomonadati</taxon>
        <taxon>Pseudomonadota</taxon>
        <taxon>Alphaproteobacteria</taxon>
        <taxon>Hyphomicrobiales</taxon>
        <taxon>Rhizobiaceae</taxon>
        <taxon>Hoeflea</taxon>
    </lineage>
</organism>
<dbReference type="InterPro" id="IPR051172">
    <property type="entry name" value="Chlamydia_OmcB"/>
</dbReference>
<proteinExistence type="predicted"/>
<dbReference type="AlphaFoldDB" id="A0A317PDG3"/>
<dbReference type="Proteomes" id="UP000246352">
    <property type="component" value="Unassembled WGS sequence"/>
</dbReference>
<dbReference type="InterPro" id="IPR047589">
    <property type="entry name" value="DUF11_rpt"/>
</dbReference>
<evidence type="ECO:0000313" key="2">
    <source>
        <dbReference type="EMBL" id="PWV95606.1"/>
    </source>
</evidence>
<feature type="domain" description="DUF11" evidence="1">
    <location>
        <begin position="188"/>
        <end position="290"/>
    </location>
</feature>
<reference evidence="2 3" key="1">
    <citation type="submission" date="2018-05" db="EMBL/GenBank/DDBJ databases">
        <title>Genomic Encyclopedia of Type Strains, Phase IV (KMG-IV): sequencing the most valuable type-strain genomes for metagenomic binning, comparative biology and taxonomic classification.</title>
        <authorList>
            <person name="Goeker M."/>
        </authorList>
    </citation>
    <scope>NUCLEOTIDE SEQUENCE [LARGE SCALE GENOMIC DNA]</scope>
    <source>
        <strain evidence="2 3">DSM 16791</strain>
    </source>
</reference>